<dbReference type="AlphaFoldDB" id="A0AAN9BXX3"/>
<name>A0AAN9BXX3_9CAEN</name>
<comment type="caution">
    <text evidence="5">The sequence shown here is derived from an EMBL/GenBank/DDBJ whole genome shotgun (WGS) entry which is preliminary data.</text>
</comment>
<sequence length="326" mass="35128">MYITNCVTDNHAGDSGLEGLVTALGDLQGLTVLNLAGNNITATGLRTFAALFNTQPHNTDPPLPLLESLDLSHNPLGSNIADSLCHIVKGLPSLTSLSLSSCHLTAALFQHNRPALAASLQGSRLQHLDVSHNNLGTLGVELLLRSVNSHTITALDLGHTRSDPSPGHLIRHLRAFIRQGCALRDLSLENCCIHQEDLEFLCRLPIELPGLQRLNISVNKAVTTDTVQRLLSNSAHCPDSHLHRLEAQSCSVTSPLSLPSSSSPTLMESLKDKLTAPHALQHLALTCGRLDKADKEALTEAWTQRWVEVSVQFCGQSVLLALKQPG</sequence>
<dbReference type="SUPFAM" id="SSF52047">
    <property type="entry name" value="RNI-like"/>
    <property type="match status" value="1"/>
</dbReference>
<keyword evidence="6" id="KW-1185">Reference proteome</keyword>
<dbReference type="SMART" id="SM00368">
    <property type="entry name" value="LRR_RI"/>
    <property type="match status" value="5"/>
</dbReference>
<evidence type="ECO:0000313" key="5">
    <source>
        <dbReference type="EMBL" id="KAK7113858.1"/>
    </source>
</evidence>
<dbReference type="InterPro" id="IPR032675">
    <property type="entry name" value="LRR_dom_sf"/>
</dbReference>
<dbReference type="GO" id="GO:0000724">
    <property type="term" value="P:double-strand break repair via homologous recombination"/>
    <property type="evidence" value="ECO:0007669"/>
    <property type="project" value="TreeGrafter"/>
</dbReference>
<dbReference type="InterPro" id="IPR052311">
    <property type="entry name" value="MMS22L-TONSL_complex_comp"/>
</dbReference>
<keyword evidence="4" id="KW-0539">Nucleus</keyword>
<keyword evidence="3" id="KW-0677">Repeat</keyword>
<proteinExistence type="predicted"/>
<dbReference type="PANTHER" id="PTHR46358:SF1">
    <property type="entry name" value="TONSOKU-LIKE PROTEIN"/>
    <property type="match status" value="1"/>
</dbReference>
<dbReference type="InterPro" id="IPR003591">
    <property type="entry name" value="Leu-rich_rpt_typical-subtyp"/>
</dbReference>
<dbReference type="Gene3D" id="3.80.10.10">
    <property type="entry name" value="Ribonuclease Inhibitor"/>
    <property type="match status" value="1"/>
</dbReference>
<keyword evidence="2" id="KW-0433">Leucine-rich repeat</keyword>
<comment type="subcellular location">
    <subcellularLocation>
        <location evidence="1">Nucleus</location>
    </subcellularLocation>
</comment>
<organism evidence="5 6">
    <name type="scientific">Littorina saxatilis</name>
    <dbReference type="NCBI Taxonomy" id="31220"/>
    <lineage>
        <taxon>Eukaryota</taxon>
        <taxon>Metazoa</taxon>
        <taxon>Spiralia</taxon>
        <taxon>Lophotrochozoa</taxon>
        <taxon>Mollusca</taxon>
        <taxon>Gastropoda</taxon>
        <taxon>Caenogastropoda</taxon>
        <taxon>Littorinimorpha</taxon>
        <taxon>Littorinoidea</taxon>
        <taxon>Littorinidae</taxon>
        <taxon>Littorina</taxon>
    </lineage>
</organism>
<reference evidence="5 6" key="1">
    <citation type="submission" date="2024-02" db="EMBL/GenBank/DDBJ databases">
        <title>Chromosome-scale genome assembly of the rough periwinkle Littorina saxatilis.</title>
        <authorList>
            <person name="De Jode A."/>
            <person name="Faria R."/>
            <person name="Formenti G."/>
            <person name="Sims Y."/>
            <person name="Smith T.P."/>
            <person name="Tracey A."/>
            <person name="Wood J.M.D."/>
            <person name="Zagrodzka Z.B."/>
            <person name="Johannesson K."/>
            <person name="Butlin R.K."/>
            <person name="Leder E.H."/>
        </authorList>
    </citation>
    <scope>NUCLEOTIDE SEQUENCE [LARGE SCALE GENOMIC DNA]</scope>
    <source>
        <strain evidence="5">Snail1</strain>
        <tissue evidence="5">Muscle</tissue>
    </source>
</reference>
<dbReference type="EMBL" id="JBAMIC010000001">
    <property type="protein sequence ID" value="KAK7113858.1"/>
    <property type="molecule type" value="Genomic_DNA"/>
</dbReference>
<dbReference type="PROSITE" id="PS51450">
    <property type="entry name" value="LRR"/>
    <property type="match status" value="1"/>
</dbReference>
<evidence type="ECO:0000256" key="1">
    <source>
        <dbReference type="ARBA" id="ARBA00004123"/>
    </source>
</evidence>
<evidence type="ECO:0000313" key="6">
    <source>
        <dbReference type="Proteomes" id="UP001374579"/>
    </source>
</evidence>
<evidence type="ECO:0000256" key="4">
    <source>
        <dbReference type="ARBA" id="ARBA00023242"/>
    </source>
</evidence>
<protein>
    <submittedName>
        <fullName evidence="5">Uncharacterized protein</fullName>
    </submittedName>
</protein>
<dbReference type="GO" id="GO:0043596">
    <property type="term" value="C:nuclear replication fork"/>
    <property type="evidence" value="ECO:0007669"/>
    <property type="project" value="TreeGrafter"/>
</dbReference>
<dbReference type="InterPro" id="IPR001611">
    <property type="entry name" value="Leu-rich_rpt"/>
</dbReference>
<dbReference type="PANTHER" id="PTHR46358">
    <property type="entry name" value="TONSOKU-LIKE PROTEIN"/>
    <property type="match status" value="1"/>
</dbReference>
<dbReference type="Pfam" id="PF13516">
    <property type="entry name" value="LRR_6"/>
    <property type="match status" value="4"/>
</dbReference>
<dbReference type="SMART" id="SM00369">
    <property type="entry name" value="LRR_TYP"/>
    <property type="match status" value="4"/>
</dbReference>
<evidence type="ECO:0000256" key="2">
    <source>
        <dbReference type="ARBA" id="ARBA00022614"/>
    </source>
</evidence>
<evidence type="ECO:0000256" key="3">
    <source>
        <dbReference type="ARBA" id="ARBA00022737"/>
    </source>
</evidence>
<accession>A0AAN9BXX3</accession>
<dbReference type="Proteomes" id="UP001374579">
    <property type="component" value="Unassembled WGS sequence"/>
</dbReference>
<gene>
    <name evidence="5" type="ORF">V1264_000020</name>
</gene>
<dbReference type="GO" id="GO:0031297">
    <property type="term" value="P:replication fork processing"/>
    <property type="evidence" value="ECO:0007669"/>
    <property type="project" value="TreeGrafter"/>
</dbReference>